<keyword evidence="4 7" id="KW-0812">Transmembrane</keyword>
<keyword evidence="9" id="KW-1185">Reference proteome</keyword>
<dbReference type="InterPro" id="IPR003400">
    <property type="entry name" value="ExbD"/>
</dbReference>
<evidence type="ECO:0000256" key="7">
    <source>
        <dbReference type="RuleBase" id="RU003879"/>
    </source>
</evidence>
<dbReference type="GO" id="GO:0022857">
    <property type="term" value="F:transmembrane transporter activity"/>
    <property type="evidence" value="ECO:0007669"/>
    <property type="project" value="InterPro"/>
</dbReference>
<dbReference type="GO" id="GO:0015031">
    <property type="term" value="P:protein transport"/>
    <property type="evidence" value="ECO:0007669"/>
    <property type="project" value="UniProtKB-KW"/>
</dbReference>
<sequence length="219" mass="24203">MPSVKIPRKSTDTDMTPFVDVAFLILSFFMLATKFKPPEPVEITTPNSVSTVKIGEHDAILVAMDPKGRVFFDFQPKDAPGEHKKYDLIKNLNSTRNLGLTEAEMQKFALPGPIGVPFANLKQVLSGQAANAATWPGIPVKDSANNELQYWIRDAVSLVSGRTVDYMIKGDNGSKYPDFKHVLEAFKRNEIYKFKLVTMPEEAPAGSPLATERATGKTE</sequence>
<comment type="subcellular location">
    <subcellularLocation>
        <location evidence="1">Cell membrane</location>
        <topology evidence="1">Single-pass membrane protein</topology>
    </subcellularLocation>
    <subcellularLocation>
        <location evidence="7">Cell membrane</location>
        <topology evidence="7">Single-pass type II membrane protein</topology>
    </subcellularLocation>
</comment>
<evidence type="ECO:0000256" key="6">
    <source>
        <dbReference type="ARBA" id="ARBA00023136"/>
    </source>
</evidence>
<proteinExistence type="inferred from homology"/>
<name>A0A4R4E2G9_9BACT</name>
<keyword evidence="7" id="KW-0813">Transport</keyword>
<organism evidence="8 9">
    <name type="scientific">Flaviaesturariibacter aridisoli</name>
    <dbReference type="NCBI Taxonomy" id="2545761"/>
    <lineage>
        <taxon>Bacteria</taxon>
        <taxon>Pseudomonadati</taxon>
        <taxon>Bacteroidota</taxon>
        <taxon>Chitinophagia</taxon>
        <taxon>Chitinophagales</taxon>
        <taxon>Chitinophagaceae</taxon>
        <taxon>Flaviaestuariibacter</taxon>
    </lineage>
</organism>
<protein>
    <submittedName>
        <fullName evidence="8">Biopolymer transporter ExbD</fullName>
    </submittedName>
</protein>
<gene>
    <name evidence="8" type="ORF">E0486_05375</name>
</gene>
<dbReference type="OrthoDB" id="9793581at2"/>
<accession>A0A4R4E2G9</accession>
<dbReference type="Pfam" id="PF02472">
    <property type="entry name" value="ExbD"/>
    <property type="match status" value="1"/>
</dbReference>
<dbReference type="PANTHER" id="PTHR30558">
    <property type="entry name" value="EXBD MEMBRANE COMPONENT OF PMF-DRIVEN MACROMOLECULE IMPORT SYSTEM"/>
    <property type="match status" value="1"/>
</dbReference>
<dbReference type="GO" id="GO:0005886">
    <property type="term" value="C:plasma membrane"/>
    <property type="evidence" value="ECO:0007669"/>
    <property type="project" value="UniProtKB-SubCell"/>
</dbReference>
<keyword evidence="5" id="KW-1133">Transmembrane helix</keyword>
<evidence type="ECO:0000313" key="8">
    <source>
        <dbReference type="EMBL" id="TCZ73714.1"/>
    </source>
</evidence>
<dbReference type="AlphaFoldDB" id="A0A4R4E2G9"/>
<evidence type="ECO:0000256" key="1">
    <source>
        <dbReference type="ARBA" id="ARBA00004162"/>
    </source>
</evidence>
<reference evidence="8 9" key="1">
    <citation type="submission" date="2019-03" db="EMBL/GenBank/DDBJ databases">
        <authorList>
            <person name="Kim M.K.M."/>
        </authorList>
    </citation>
    <scope>NUCLEOTIDE SEQUENCE [LARGE SCALE GENOMIC DNA]</scope>
    <source>
        <strain evidence="8 9">17J68-15</strain>
    </source>
</reference>
<evidence type="ECO:0000256" key="2">
    <source>
        <dbReference type="ARBA" id="ARBA00005811"/>
    </source>
</evidence>
<comment type="caution">
    <text evidence="8">The sequence shown here is derived from an EMBL/GenBank/DDBJ whole genome shotgun (WGS) entry which is preliminary data.</text>
</comment>
<evidence type="ECO:0000256" key="3">
    <source>
        <dbReference type="ARBA" id="ARBA00022475"/>
    </source>
</evidence>
<evidence type="ECO:0000313" key="9">
    <source>
        <dbReference type="Proteomes" id="UP000295164"/>
    </source>
</evidence>
<keyword evidence="6" id="KW-0472">Membrane</keyword>
<evidence type="ECO:0000256" key="4">
    <source>
        <dbReference type="ARBA" id="ARBA00022692"/>
    </source>
</evidence>
<dbReference type="PANTHER" id="PTHR30558:SF3">
    <property type="entry name" value="BIOPOLYMER TRANSPORT PROTEIN EXBD-RELATED"/>
    <property type="match status" value="1"/>
</dbReference>
<dbReference type="RefSeq" id="WP_131851119.1">
    <property type="nucleotide sequence ID" value="NZ_SKFH01000005.1"/>
</dbReference>
<dbReference type="EMBL" id="SKFH01000005">
    <property type="protein sequence ID" value="TCZ73714.1"/>
    <property type="molecule type" value="Genomic_DNA"/>
</dbReference>
<keyword evidence="3" id="KW-1003">Cell membrane</keyword>
<dbReference type="Proteomes" id="UP000295164">
    <property type="component" value="Unassembled WGS sequence"/>
</dbReference>
<keyword evidence="7" id="KW-0653">Protein transport</keyword>
<evidence type="ECO:0000256" key="5">
    <source>
        <dbReference type="ARBA" id="ARBA00022989"/>
    </source>
</evidence>
<comment type="similarity">
    <text evidence="2 7">Belongs to the ExbD/TolR family.</text>
</comment>